<dbReference type="CDD" id="cd06222">
    <property type="entry name" value="RNase_H_like"/>
    <property type="match status" value="1"/>
</dbReference>
<dbReference type="Gene3D" id="3.30.420.10">
    <property type="entry name" value="Ribonuclease H-like superfamily/Ribonuclease H"/>
    <property type="match status" value="1"/>
</dbReference>
<dbReference type="InterPro" id="IPR044730">
    <property type="entry name" value="RNase_H-like_dom_plant"/>
</dbReference>
<comment type="caution">
    <text evidence="2">The sequence shown here is derived from an EMBL/GenBank/DDBJ whole genome shotgun (WGS) entry which is preliminary data.</text>
</comment>
<dbReference type="Pfam" id="PF13456">
    <property type="entry name" value="RVT_3"/>
    <property type="match status" value="1"/>
</dbReference>
<feature type="domain" description="RNase H type-1" evidence="1">
    <location>
        <begin position="105"/>
        <end position="180"/>
    </location>
</feature>
<dbReference type="SUPFAM" id="SSF53098">
    <property type="entry name" value="Ribonuclease H-like"/>
    <property type="match status" value="1"/>
</dbReference>
<reference evidence="2" key="1">
    <citation type="submission" date="2015-10" db="EMBL/GenBank/DDBJ databases">
        <authorList>
            <person name="Martinez-Garcia P.J."/>
            <person name="Crepeau M.W."/>
            <person name="Puiu D."/>
            <person name="Gonzalez-Ibeas D."/>
            <person name="Whalen J."/>
            <person name="Stevens K."/>
            <person name="Paul R."/>
            <person name="Butterfield T."/>
            <person name="Britton M."/>
            <person name="Reagan R."/>
            <person name="Chakraborty S."/>
            <person name="Walawage S.L."/>
            <person name="Vasquez-Gross H.A."/>
            <person name="Cardeno C."/>
            <person name="Famula R."/>
            <person name="Pratt K."/>
            <person name="Kuruganti S."/>
            <person name="Aradhya M.K."/>
            <person name="Leslie C.A."/>
            <person name="Dandekar A.M."/>
            <person name="Salzberg S.L."/>
            <person name="Wegrzyn J.L."/>
            <person name="Langley C.H."/>
            <person name="Neale D.B."/>
        </authorList>
    </citation>
    <scope>NUCLEOTIDE SEQUENCE</scope>
    <source>
        <tissue evidence="2">Leaves</tissue>
    </source>
</reference>
<dbReference type="AlphaFoldDB" id="A0A833U8J0"/>
<dbReference type="GO" id="GO:0004523">
    <property type="term" value="F:RNA-DNA hybrid ribonuclease activity"/>
    <property type="evidence" value="ECO:0007669"/>
    <property type="project" value="InterPro"/>
</dbReference>
<evidence type="ECO:0000259" key="1">
    <source>
        <dbReference type="PROSITE" id="PS50879"/>
    </source>
</evidence>
<feature type="non-terminal residue" evidence="2">
    <location>
        <position position="1"/>
    </location>
</feature>
<dbReference type="InterPro" id="IPR036397">
    <property type="entry name" value="RNaseH_sf"/>
</dbReference>
<dbReference type="Gramene" id="Jr10_17500_p1">
    <property type="protein sequence ID" value="cds.Jr10_17500_p1"/>
    <property type="gene ID" value="Jr10_17500"/>
</dbReference>
<dbReference type="GO" id="GO:0003676">
    <property type="term" value="F:nucleic acid binding"/>
    <property type="evidence" value="ECO:0007669"/>
    <property type="project" value="InterPro"/>
</dbReference>
<dbReference type="InterPro" id="IPR012337">
    <property type="entry name" value="RNaseH-like_sf"/>
</dbReference>
<dbReference type="InterPro" id="IPR002156">
    <property type="entry name" value="RNaseH_domain"/>
</dbReference>
<dbReference type="PROSITE" id="PS50879">
    <property type="entry name" value="RNASE_H_1"/>
    <property type="match status" value="1"/>
</dbReference>
<dbReference type="InterPro" id="IPR053151">
    <property type="entry name" value="RNase_H-like"/>
</dbReference>
<sequence length="180" mass="19510">MVFRLAPILDRIISLEQAAFIPGRSIFENISLTQELVRGGRSLHAYRTEFASAARINSGTCSANGKMKEFRSTSPHERSIMENLSCPINPVASKKLKMITWRPPVRGRVRLNVDGGSCGNLGESGGGGVIQNSQGEVVVGFAHSYGHATNTLAECRALLDGLRLCKHLGLRDIMVESDST</sequence>
<accession>A0A833U8J0</accession>
<protein>
    <recommendedName>
        <fullName evidence="1">RNase H type-1 domain-containing protein</fullName>
    </recommendedName>
</protein>
<gene>
    <name evidence="2" type="ORF">F2P56_022700</name>
</gene>
<evidence type="ECO:0000313" key="3">
    <source>
        <dbReference type="Proteomes" id="UP000619265"/>
    </source>
</evidence>
<dbReference type="EMBL" id="LIHL02000010">
    <property type="protein sequence ID" value="KAF5458687.1"/>
    <property type="molecule type" value="Genomic_DNA"/>
</dbReference>
<organism evidence="2 3">
    <name type="scientific">Juglans regia</name>
    <name type="common">English walnut</name>
    <dbReference type="NCBI Taxonomy" id="51240"/>
    <lineage>
        <taxon>Eukaryota</taxon>
        <taxon>Viridiplantae</taxon>
        <taxon>Streptophyta</taxon>
        <taxon>Embryophyta</taxon>
        <taxon>Tracheophyta</taxon>
        <taxon>Spermatophyta</taxon>
        <taxon>Magnoliopsida</taxon>
        <taxon>eudicotyledons</taxon>
        <taxon>Gunneridae</taxon>
        <taxon>Pentapetalae</taxon>
        <taxon>rosids</taxon>
        <taxon>fabids</taxon>
        <taxon>Fagales</taxon>
        <taxon>Juglandaceae</taxon>
        <taxon>Juglans</taxon>
    </lineage>
</organism>
<dbReference type="PANTHER" id="PTHR47723">
    <property type="entry name" value="OS05G0353850 PROTEIN"/>
    <property type="match status" value="1"/>
</dbReference>
<name>A0A833U8J0_JUGRE</name>
<dbReference type="Proteomes" id="UP000619265">
    <property type="component" value="Unassembled WGS sequence"/>
</dbReference>
<reference evidence="2" key="2">
    <citation type="submission" date="2020-03" db="EMBL/GenBank/DDBJ databases">
        <title>Walnut 2.0.</title>
        <authorList>
            <person name="Marrano A."/>
            <person name="Britton M."/>
            <person name="Zimin A.V."/>
            <person name="Zaini P.A."/>
            <person name="Workman R."/>
            <person name="Puiu D."/>
            <person name="Bianco L."/>
            <person name="Allen B.J."/>
            <person name="Troggio M."/>
            <person name="Leslie C.A."/>
            <person name="Timp W."/>
            <person name="Dendekar A."/>
            <person name="Salzberg S.L."/>
            <person name="Neale D.B."/>
        </authorList>
    </citation>
    <scope>NUCLEOTIDE SEQUENCE</scope>
    <source>
        <tissue evidence="2">Leaves</tissue>
    </source>
</reference>
<dbReference type="PANTHER" id="PTHR47723:SF19">
    <property type="entry name" value="POLYNUCLEOTIDYL TRANSFERASE, RIBONUCLEASE H-LIKE SUPERFAMILY PROTEIN"/>
    <property type="match status" value="1"/>
</dbReference>
<proteinExistence type="predicted"/>
<evidence type="ECO:0000313" key="2">
    <source>
        <dbReference type="EMBL" id="KAF5458687.1"/>
    </source>
</evidence>